<dbReference type="PANTHER" id="PTHR38477:SF1">
    <property type="entry name" value="MUREIN L,D-TRANSPEPTIDASE CATALYTIC DOMAIN FAMILY PROTEIN"/>
    <property type="match status" value="1"/>
</dbReference>
<dbReference type="RefSeq" id="WP_013388925.1">
    <property type="nucleotide sequence ID" value="NC_014633.1"/>
</dbReference>
<evidence type="ECO:0000313" key="3">
    <source>
        <dbReference type="Proteomes" id="UP000006875"/>
    </source>
</evidence>
<feature type="chain" id="PRO_5003171255" description="ErfK/YbiS/YcfS/YnhG family protein" evidence="1">
    <location>
        <begin position="23"/>
        <end position="219"/>
    </location>
</feature>
<evidence type="ECO:0008006" key="4">
    <source>
        <dbReference type="Google" id="ProtNLM"/>
    </source>
</evidence>
<keyword evidence="1" id="KW-0732">Signal</keyword>
<accession>E3HDT0</accession>
<dbReference type="Proteomes" id="UP000006875">
    <property type="component" value="Plasmid pILYOP01"/>
</dbReference>
<protein>
    <recommendedName>
        <fullName evidence="4">ErfK/YbiS/YcfS/YnhG family protein</fullName>
    </recommendedName>
</protein>
<keyword evidence="2" id="KW-0614">Plasmid</keyword>
<feature type="signal peptide" evidence="1">
    <location>
        <begin position="1"/>
        <end position="22"/>
    </location>
</feature>
<dbReference type="AlphaFoldDB" id="E3HDT0"/>
<dbReference type="PANTHER" id="PTHR38477">
    <property type="entry name" value="HYPOTHETICAL EXPORTED PROTEIN"/>
    <property type="match status" value="1"/>
</dbReference>
<gene>
    <name evidence="2" type="ordered locus">Ilyop_2507</name>
</gene>
<proteinExistence type="predicted"/>
<sequence length="219" mass="24789">MRKRMIKFIVLLSLLMSSTSYALTPNNFDLKDLYARINLKEKVSFEIFKNAIAGYQKIKEKKNSSILTIIDYTKPSTEQRFFVLDIENKKLLYETYVAHGTRTGDIFAEKFSNTVNSHKSSVGFFLTDETYVGSKGYSLRLEGLEEGINDNARKRAIVIHAADYANPDFIKTSGRLGRSWGCPALPEELSPEIIDTIKNGSVLFVNGNDSNYAKKSKFI</sequence>
<dbReference type="KEGG" id="ipo:Ilyop_2507"/>
<evidence type="ECO:0000256" key="1">
    <source>
        <dbReference type="SAM" id="SignalP"/>
    </source>
</evidence>
<geneLocation type="plasmid" evidence="2 3">
    <name>pILYOP01</name>
</geneLocation>
<dbReference type="EMBL" id="CP002282">
    <property type="protein sequence ID" value="ADO84266.1"/>
    <property type="molecule type" value="Genomic_DNA"/>
</dbReference>
<name>E3HDT0_ILYPC</name>
<dbReference type="InterPro" id="IPR032676">
    <property type="entry name" value="YkuD_2"/>
</dbReference>
<dbReference type="Pfam" id="PF13645">
    <property type="entry name" value="YkuD_2"/>
    <property type="match status" value="1"/>
</dbReference>
<dbReference type="HOGENOM" id="CLU_080995_1_1_0"/>
<keyword evidence="3" id="KW-1185">Reference proteome</keyword>
<evidence type="ECO:0000313" key="2">
    <source>
        <dbReference type="EMBL" id="ADO84266.1"/>
    </source>
</evidence>
<organism evidence="2 3">
    <name type="scientific">Ilyobacter polytropus (strain ATCC 51220 / DSM 2926 / LMG 16218 / CuHBu1)</name>
    <dbReference type="NCBI Taxonomy" id="572544"/>
    <lineage>
        <taxon>Bacteria</taxon>
        <taxon>Fusobacteriati</taxon>
        <taxon>Fusobacteriota</taxon>
        <taxon>Fusobacteriia</taxon>
        <taxon>Fusobacteriales</taxon>
        <taxon>Fusobacteriaceae</taxon>
        <taxon>Ilyobacter</taxon>
    </lineage>
</organism>
<reference evidence="2 3" key="1">
    <citation type="journal article" date="2010" name="Stand. Genomic Sci.">
        <title>Complete genome sequence of Ilyobacter polytropus type strain (CuHbu1).</title>
        <authorList>
            <person name="Sikorski J."/>
            <person name="Chertkov O."/>
            <person name="Lapidus A."/>
            <person name="Nolan M."/>
            <person name="Lucas S."/>
            <person name="Del Rio T.G."/>
            <person name="Tice H."/>
            <person name="Cheng J.F."/>
            <person name="Tapia R."/>
            <person name="Han C."/>
            <person name="Goodwin L."/>
            <person name="Pitluck S."/>
            <person name="Liolios K."/>
            <person name="Ivanova N."/>
            <person name="Mavromatis K."/>
            <person name="Mikhailova N."/>
            <person name="Pati A."/>
            <person name="Chen A."/>
            <person name="Palaniappan K."/>
            <person name="Land M."/>
            <person name="Hauser L."/>
            <person name="Chang Y.J."/>
            <person name="Jeffries C.D."/>
            <person name="Brambilla E."/>
            <person name="Yasawong M."/>
            <person name="Rohde M."/>
            <person name="Pukall R."/>
            <person name="Spring S."/>
            <person name="Goker M."/>
            <person name="Woyke T."/>
            <person name="Bristow J."/>
            <person name="Eisen J.A."/>
            <person name="Markowitz V."/>
            <person name="Hugenholtz P."/>
            <person name="Kyrpides N.C."/>
            <person name="Klenk H.P."/>
        </authorList>
    </citation>
    <scope>NUCLEOTIDE SEQUENCE [LARGE SCALE GENOMIC DNA]</scope>
    <source>
        <strain evidence="3">ATCC 51220 / DSM 2926 / LMG 16218 / CuHBu1</strain>
        <plasmid evidence="3">pILYOP01</plasmid>
    </source>
</reference>